<evidence type="ECO:0000256" key="1">
    <source>
        <dbReference type="SAM" id="Phobius"/>
    </source>
</evidence>
<feature type="transmembrane region" description="Helical" evidence="1">
    <location>
        <begin position="26"/>
        <end position="46"/>
    </location>
</feature>
<dbReference type="EMBL" id="SNWD01000003">
    <property type="protein sequence ID" value="TDN84590.1"/>
    <property type="molecule type" value="Genomic_DNA"/>
</dbReference>
<dbReference type="Proteomes" id="UP000295493">
    <property type="component" value="Unassembled WGS sequence"/>
</dbReference>
<keyword evidence="1" id="KW-1133">Transmembrane helix</keyword>
<keyword evidence="1" id="KW-0812">Transmembrane</keyword>
<proteinExistence type="predicted"/>
<protein>
    <submittedName>
        <fullName evidence="2">Uncharacterized protein</fullName>
    </submittedName>
</protein>
<accession>A0A4R6FTR4</accession>
<evidence type="ECO:0000313" key="3">
    <source>
        <dbReference type="Proteomes" id="UP000295493"/>
    </source>
</evidence>
<evidence type="ECO:0000313" key="2">
    <source>
        <dbReference type="EMBL" id="TDN84590.1"/>
    </source>
</evidence>
<keyword evidence="1" id="KW-0472">Membrane</keyword>
<dbReference type="AlphaFoldDB" id="A0A4R6FTR4"/>
<name>A0A4R6FTR4_9SPHN</name>
<sequence>MTDKDEEVHVDTDRARAGATPHMTRYILAISMVIIVIIFAVIVWSGT</sequence>
<gene>
    <name evidence="2" type="ORF">EV664_103236</name>
</gene>
<comment type="caution">
    <text evidence="2">The sequence shown here is derived from an EMBL/GenBank/DDBJ whole genome shotgun (WGS) entry which is preliminary data.</text>
</comment>
<keyword evidence="3" id="KW-1185">Reference proteome</keyword>
<organism evidence="2 3">
    <name type="scientific">Stakelama pacifica</name>
    <dbReference type="NCBI Taxonomy" id="517720"/>
    <lineage>
        <taxon>Bacteria</taxon>
        <taxon>Pseudomonadati</taxon>
        <taxon>Pseudomonadota</taxon>
        <taxon>Alphaproteobacteria</taxon>
        <taxon>Sphingomonadales</taxon>
        <taxon>Sphingomonadaceae</taxon>
        <taxon>Stakelama</taxon>
    </lineage>
</organism>
<dbReference type="RefSeq" id="WP_162848788.1">
    <property type="nucleotide sequence ID" value="NZ_BMLU01000003.1"/>
</dbReference>
<reference evidence="2 3" key="1">
    <citation type="submission" date="2019-03" db="EMBL/GenBank/DDBJ databases">
        <title>Genomic Encyclopedia of Type Strains, Phase IV (KMG-IV): sequencing the most valuable type-strain genomes for metagenomic binning, comparative biology and taxonomic classification.</title>
        <authorList>
            <person name="Goeker M."/>
        </authorList>
    </citation>
    <scope>NUCLEOTIDE SEQUENCE [LARGE SCALE GENOMIC DNA]</scope>
    <source>
        <strain evidence="2 3">DSM 25059</strain>
    </source>
</reference>